<reference evidence="2" key="2">
    <citation type="submission" date="2004-02" db="EMBL/GenBank/DDBJ databases">
        <authorList>
            <consortium name="Genoscope"/>
            <consortium name="Whitehead Institute Centre for Genome Research"/>
        </authorList>
    </citation>
    <scope>NUCLEOTIDE SEQUENCE</scope>
</reference>
<protein>
    <submittedName>
        <fullName evidence="2">(spotted green pufferfish) hypothetical protein</fullName>
    </submittedName>
</protein>
<dbReference type="EMBL" id="CAAE01003989">
    <property type="protein sequence ID" value="CAF88157.1"/>
    <property type="molecule type" value="Genomic_DNA"/>
</dbReference>
<proteinExistence type="predicted"/>
<organism evidence="2">
    <name type="scientific">Tetraodon nigroviridis</name>
    <name type="common">Spotted green pufferfish</name>
    <name type="synonym">Chelonodon nigroviridis</name>
    <dbReference type="NCBI Taxonomy" id="99883"/>
    <lineage>
        <taxon>Eukaryota</taxon>
        <taxon>Metazoa</taxon>
        <taxon>Chordata</taxon>
        <taxon>Craniata</taxon>
        <taxon>Vertebrata</taxon>
        <taxon>Euteleostomi</taxon>
        <taxon>Actinopterygii</taxon>
        <taxon>Neopterygii</taxon>
        <taxon>Teleostei</taxon>
        <taxon>Neoteleostei</taxon>
        <taxon>Acanthomorphata</taxon>
        <taxon>Eupercaria</taxon>
        <taxon>Tetraodontiformes</taxon>
        <taxon>Tetradontoidea</taxon>
        <taxon>Tetraodontidae</taxon>
        <taxon>Tetraodon</taxon>
    </lineage>
</organism>
<dbReference type="KEGG" id="tng:GSTEN00001326G001"/>
<reference evidence="2" key="1">
    <citation type="journal article" date="2004" name="Nature">
        <title>Genome duplication in the teleost fish Tetraodon nigroviridis reveals the early vertebrate proto-karyotype.</title>
        <authorList>
            <person name="Jaillon O."/>
            <person name="Aury J.-M."/>
            <person name="Brunet F."/>
            <person name="Petit J.-L."/>
            <person name="Stange-Thomann N."/>
            <person name="Mauceli E."/>
            <person name="Bouneau L."/>
            <person name="Fischer C."/>
            <person name="Ozouf-Costaz C."/>
            <person name="Bernot A."/>
            <person name="Nicaud S."/>
            <person name="Jaffe D."/>
            <person name="Fisher S."/>
            <person name="Lutfalla G."/>
            <person name="Dossat C."/>
            <person name="Segurens B."/>
            <person name="Dasilva C."/>
            <person name="Salanoubat M."/>
            <person name="Levy M."/>
            <person name="Boudet N."/>
            <person name="Castellano S."/>
            <person name="Anthouard V."/>
            <person name="Jubin C."/>
            <person name="Castelli V."/>
            <person name="Katinka M."/>
            <person name="Vacherie B."/>
            <person name="Biemont C."/>
            <person name="Skalli Z."/>
            <person name="Cattolico L."/>
            <person name="Poulain J."/>
            <person name="De Berardinis V."/>
            <person name="Cruaud C."/>
            <person name="Duprat S."/>
            <person name="Brottier P."/>
            <person name="Coutanceau J.-P."/>
            <person name="Gouzy J."/>
            <person name="Parra G."/>
            <person name="Lardier G."/>
            <person name="Chapple C."/>
            <person name="McKernan K.J."/>
            <person name="McEwan P."/>
            <person name="Bosak S."/>
            <person name="Kellis M."/>
            <person name="Volff J.-N."/>
            <person name="Guigo R."/>
            <person name="Zody M.C."/>
            <person name="Mesirov J."/>
            <person name="Lindblad-Toh K."/>
            <person name="Birren B."/>
            <person name="Nusbaum C."/>
            <person name="Kahn D."/>
            <person name="Robinson-Rechavi M."/>
            <person name="Laudet V."/>
            <person name="Schachter V."/>
            <person name="Quetier F."/>
            <person name="Saurin W."/>
            <person name="Scarpelli C."/>
            <person name="Wincker P."/>
            <person name="Lander E.S."/>
            <person name="Weissenbach J."/>
            <person name="Roest Crollius H."/>
        </authorList>
    </citation>
    <scope>NUCLEOTIDE SEQUENCE [LARGE SCALE GENOMIC DNA]</scope>
</reference>
<dbReference type="AlphaFoldDB" id="Q4TG25"/>
<comment type="caution">
    <text evidence="2">The sequence shown here is derived from an EMBL/GenBank/DDBJ whole genome shotgun (WGS) entry which is preliminary data.</text>
</comment>
<gene>
    <name evidence="2" type="ORF">GSTENG00001326001</name>
</gene>
<feature type="compositionally biased region" description="Basic residues" evidence="1">
    <location>
        <begin position="89"/>
        <end position="98"/>
    </location>
</feature>
<sequence>MATLCSRVTWFPPFSTRYPETRGQQAATAVNLQRCFGLRLPARSWARSNCPFPTRTTSSSSWSCTYEDCPPCRTAQIQTPMSSCTFSRTPRKPAKGRPRRLEEPVTPPTMRW</sequence>
<feature type="region of interest" description="Disordered" evidence="1">
    <location>
        <begin position="83"/>
        <end position="112"/>
    </location>
</feature>
<evidence type="ECO:0000256" key="1">
    <source>
        <dbReference type="SAM" id="MobiDB-lite"/>
    </source>
</evidence>
<name>Q4TG25_TETNG</name>
<accession>Q4TG25</accession>
<evidence type="ECO:0000313" key="2">
    <source>
        <dbReference type="EMBL" id="CAF88157.1"/>
    </source>
</evidence>